<dbReference type="AlphaFoldDB" id="A0A6J7QDJ4"/>
<dbReference type="InterPro" id="IPR037171">
    <property type="entry name" value="NagB/RpiA_transferase-like"/>
</dbReference>
<feature type="domain" description="Acetyl-CoA hydrolase/transferase C-terminal" evidence="1">
    <location>
        <begin position="275"/>
        <end position="429"/>
    </location>
</feature>
<evidence type="ECO:0000313" key="2">
    <source>
        <dbReference type="EMBL" id="CAB5012472.1"/>
    </source>
</evidence>
<sequence>MTTSAVPMEQAVQAIRPTDTLAVPLGPGVPGAFLHALGERTDFVDLRVSGALLPDLFALFMQPTVHLQSGFFGPAERFLRDSGADIDFVPADFRRFAPVLARKKPRVLAVAGAQPVDGWVSLSLHAGATTDELEKVIADPERVLIVEVSPHYPRTFGADARGGKYTHRVNVDNIDYLVESDREPLNLADVVPSEAEMKIAEIAMQYIHDGCTLQTGIGGVPNHIATQLAAGTGGDYGIHSEMFTSGLMRLHMSGKVTNKKGTEFDGFSVTTFAAGTPDLYTWLHNNNDVRFLPVDVVNSPEIIAQNRNMVAINGAMAVDLSGQVIADSIGGKQFSGIGGHEDFVAGPGLSVGGRSLVCMPSTTVVKGEMVSRILGRLPEGSVVTTPRHQVDVVITEFGAAELSGLSIAERSHELARISHPDFREQLLSTADVWPAD</sequence>
<dbReference type="GO" id="GO:0006083">
    <property type="term" value="P:acetate metabolic process"/>
    <property type="evidence" value="ECO:0007669"/>
    <property type="project" value="InterPro"/>
</dbReference>
<dbReference type="GO" id="GO:0008775">
    <property type="term" value="F:acetate CoA-transferase activity"/>
    <property type="evidence" value="ECO:0007669"/>
    <property type="project" value="InterPro"/>
</dbReference>
<dbReference type="PANTHER" id="PTHR21432:SF20">
    <property type="entry name" value="ACETYL-COA HYDROLASE"/>
    <property type="match status" value="1"/>
</dbReference>
<dbReference type="Gene3D" id="3.30.750.70">
    <property type="entry name" value="4-hydroxybutyrate coenzyme like domains"/>
    <property type="match status" value="1"/>
</dbReference>
<dbReference type="EMBL" id="CAFBQU010000046">
    <property type="protein sequence ID" value="CAB5067072.1"/>
    <property type="molecule type" value="Genomic_DNA"/>
</dbReference>
<dbReference type="EMBL" id="CAFBPN010000010">
    <property type="protein sequence ID" value="CAB5012472.1"/>
    <property type="molecule type" value="Genomic_DNA"/>
</dbReference>
<gene>
    <name evidence="2" type="ORF">UFOPK4098_00371</name>
    <name evidence="3" type="ORF">UFOPK4347_01375</name>
</gene>
<dbReference type="Gene3D" id="3.40.1080.10">
    <property type="entry name" value="Glutaconate Coenzyme A-transferase"/>
    <property type="match status" value="1"/>
</dbReference>
<name>A0A6J7QDJ4_9ZZZZ</name>
<organism evidence="2">
    <name type="scientific">freshwater metagenome</name>
    <dbReference type="NCBI Taxonomy" id="449393"/>
    <lineage>
        <taxon>unclassified sequences</taxon>
        <taxon>metagenomes</taxon>
        <taxon>ecological metagenomes</taxon>
    </lineage>
</organism>
<dbReference type="InterPro" id="IPR038460">
    <property type="entry name" value="AcetylCoA_hyd_C_sf"/>
</dbReference>
<dbReference type="SUPFAM" id="SSF100950">
    <property type="entry name" value="NagB/RpiA/CoA transferase-like"/>
    <property type="match status" value="2"/>
</dbReference>
<dbReference type="PANTHER" id="PTHR21432">
    <property type="entry name" value="ACETYL-COA HYDROLASE-RELATED"/>
    <property type="match status" value="1"/>
</dbReference>
<dbReference type="InterPro" id="IPR046433">
    <property type="entry name" value="ActCoA_hydro"/>
</dbReference>
<dbReference type="InterPro" id="IPR026888">
    <property type="entry name" value="AcetylCoA_hyd_C"/>
</dbReference>
<protein>
    <submittedName>
        <fullName evidence="2">Unannotated protein</fullName>
    </submittedName>
</protein>
<evidence type="ECO:0000259" key="1">
    <source>
        <dbReference type="Pfam" id="PF13336"/>
    </source>
</evidence>
<dbReference type="Gene3D" id="3.40.1080.20">
    <property type="entry name" value="Acetyl-CoA hydrolase/transferase C-terminal domain"/>
    <property type="match status" value="1"/>
</dbReference>
<evidence type="ECO:0000313" key="3">
    <source>
        <dbReference type="EMBL" id="CAB5067072.1"/>
    </source>
</evidence>
<accession>A0A6J7QDJ4</accession>
<proteinExistence type="predicted"/>
<reference evidence="2" key="1">
    <citation type="submission" date="2020-05" db="EMBL/GenBank/DDBJ databases">
        <authorList>
            <person name="Chiriac C."/>
            <person name="Salcher M."/>
            <person name="Ghai R."/>
            <person name="Kavagutti S V."/>
        </authorList>
    </citation>
    <scope>NUCLEOTIDE SEQUENCE</scope>
</reference>
<dbReference type="Pfam" id="PF13336">
    <property type="entry name" value="AcetylCoA_hyd_C"/>
    <property type="match status" value="1"/>
</dbReference>